<dbReference type="EMBL" id="CAMXCT010001446">
    <property type="protein sequence ID" value="CAI3990201.1"/>
    <property type="molecule type" value="Genomic_DNA"/>
</dbReference>
<reference evidence="3 4" key="2">
    <citation type="submission" date="2024-05" db="EMBL/GenBank/DDBJ databases">
        <authorList>
            <person name="Chen Y."/>
            <person name="Shah S."/>
            <person name="Dougan E. K."/>
            <person name="Thang M."/>
            <person name="Chan C."/>
        </authorList>
    </citation>
    <scope>NUCLEOTIDE SEQUENCE [LARGE SCALE GENOMIC DNA]</scope>
</reference>
<reference evidence="2" key="1">
    <citation type="submission" date="2022-10" db="EMBL/GenBank/DDBJ databases">
        <authorList>
            <person name="Chen Y."/>
            <person name="Dougan E. K."/>
            <person name="Chan C."/>
            <person name="Rhodes N."/>
            <person name="Thang M."/>
        </authorList>
    </citation>
    <scope>NUCLEOTIDE SEQUENCE</scope>
</reference>
<evidence type="ECO:0000256" key="1">
    <source>
        <dbReference type="SAM" id="MobiDB-lite"/>
    </source>
</evidence>
<keyword evidence="4" id="KW-1185">Reference proteome</keyword>
<sequence length="1409" mass="151381">MSDLWPCAGFAKSAGLLPEHSEVLQPVAVKYDILRTFKARDDVLVAYSWFINRASPDVSRKPCPSLWVPPIFQVTAGNMPRQLRPLGGFDVLDPPEGILCFQEDASWEFELTAIMRCCYDSSYKFIRAWPSRVLFSDVHFPWTSVEQSDLEELLYKADLIESITDTTTTTTTTTTAISFNGIASAVSVFAGKLDITWEIFTDFALANVSNSSDVKYLLLSSEEKEKLDDGEGGELLRNRTGVLVQLLEGANQSSRSAQIRFAPGSTQFLIVLAVLHDAVEESVDPEWIFSNISFISSNRQATKIKISERDPVLKAGVNWVQVTAAPDVLEINVTNTSISLSAVLPQDLPSLTAGMYLSGSSSQDDPFFVQLIEVLEAGPTMLKATVRPSQLEDIYQSFQLDGTLTLDADTSGSGVSLLENAATSSPTTLKLADGAKVEFTGGVSVQETITLKPTIHVSVDIGFLSYSVDCTFSLDISGTLTFSMFSQGSLVVDKEIPLAKFPPVTVAIPGVPIPFVLKPQVVLVGSLAASGKLNVGYSLDYGAVWTVQVKRENGIWDSSSTWTEKPSEPFKKSNSLEGTWKASVGVKVILDVLAAGVIGVRFGLGPSLEFEAAITAFDPFLRQRDPLGGLHISKFGLFLGMSYEAGIACGFFEWETCPGVLLSSSFAIPLWSLTGNLQIGYNPSTCSWYAQGDRALGSVFTNRRYTWYENSGFASIAGSSSGSRLQLSESPRPTGSAGILYLFVRPANKPRLRLLATKTFFKSQLECEEEDEPPDDNNPFDDTDWDRDRAPGTGGGDPQCLSYDGFRFECNFLGEAVWTRCDDFALHVLTQTAGPAGSDSRATVIKGFAVKEQGEIAYAVSRDPGAGDGSGSLFDFALDGDGERLAGSFLTLAIDGTDTLFIATDSGHEIKAVFHPTHVYLEIKLDERCFNRAEGLLGNNNGDPADDLQPFNKSQGVPTTSTAETIYEQFVLSWCRDNVADSLFPPDLFQPCDRTFIPLFVSDLDIDACPAVCHGDAFCCLDYSEGGEELAVSSLAEIEAAVQAQGLAQSFLQPLPPSLSLPTRIYLSPDSLQLTVFAEGSNMEDLNCSICSDAEVLCSLTIIGSNASLRVSGSIPMGTMTCVAKADNVTTSGVADIVILVTTTSETTTTTTDSEPSTTDDTGTMTASTTTSTSAETVSTETTMATKSETTTVSTARETTSAATTTVSTTRSTTISTTAAPVSTETTTASKSGVTTGATTSAGTSTTSTTQSISSRSSLRSIATTATTTSGISGTCATYNCPDGFVPDTSSSDKICNPCDSRACCLATCATYVCSGPLVSDADQVCGATPDNCDEATCCVTRRERRRRRRERRRRRRFGLAPNATPADNLINTEGCEPGDKGARTFQQLPGDHVLARKWRWLCCKRTRG</sequence>
<evidence type="ECO:0000313" key="4">
    <source>
        <dbReference type="Proteomes" id="UP001152797"/>
    </source>
</evidence>
<dbReference type="OrthoDB" id="10050617at2759"/>
<accession>A0A9P1FW05</accession>
<name>A0A9P1FW05_9DINO</name>
<dbReference type="PANTHER" id="PTHR13802:SF52">
    <property type="entry name" value="MUCIN-4"/>
    <property type="match status" value="1"/>
</dbReference>
<dbReference type="InterPro" id="IPR051495">
    <property type="entry name" value="Epithelial_Barrier/Signaling"/>
</dbReference>
<evidence type="ECO:0000313" key="3">
    <source>
        <dbReference type="EMBL" id="CAL4777513.1"/>
    </source>
</evidence>
<feature type="region of interest" description="Disordered" evidence="1">
    <location>
        <begin position="766"/>
        <end position="796"/>
    </location>
</feature>
<organism evidence="2">
    <name type="scientific">Cladocopium goreaui</name>
    <dbReference type="NCBI Taxonomy" id="2562237"/>
    <lineage>
        <taxon>Eukaryota</taxon>
        <taxon>Sar</taxon>
        <taxon>Alveolata</taxon>
        <taxon>Dinophyceae</taxon>
        <taxon>Suessiales</taxon>
        <taxon>Symbiodiniaceae</taxon>
        <taxon>Cladocopium</taxon>
    </lineage>
</organism>
<feature type="compositionally biased region" description="Acidic residues" evidence="1">
    <location>
        <begin position="766"/>
        <end position="785"/>
    </location>
</feature>
<gene>
    <name evidence="2" type="ORF">C1SCF055_LOCUS17210</name>
</gene>
<dbReference type="EMBL" id="CAMXCT030001446">
    <property type="protein sequence ID" value="CAL4777513.1"/>
    <property type="molecule type" value="Genomic_DNA"/>
</dbReference>
<dbReference type="EMBL" id="CAMXCT020001446">
    <property type="protein sequence ID" value="CAL1143576.1"/>
    <property type="molecule type" value="Genomic_DNA"/>
</dbReference>
<dbReference type="PANTHER" id="PTHR13802">
    <property type="entry name" value="MUCIN 4-RELATED"/>
    <property type="match status" value="1"/>
</dbReference>
<evidence type="ECO:0000313" key="2">
    <source>
        <dbReference type="EMBL" id="CAI3990201.1"/>
    </source>
</evidence>
<protein>
    <submittedName>
        <fullName evidence="3">VWFD domain-containing protein</fullName>
    </submittedName>
</protein>
<dbReference type="Proteomes" id="UP001152797">
    <property type="component" value="Unassembled WGS sequence"/>
</dbReference>
<proteinExistence type="predicted"/>
<comment type="caution">
    <text evidence="2">The sequence shown here is derived from an EMBL/GenBank/DDBJ whole genome shotgun (WGS) entry which is preliminary data.</text>
</comment>
<feature type="region of interest" description="Disordered" evidence="1">
    <location>
        <begin position="1146"/>
        <end position="1258"/>
    </location>
</feature>